<name>A0A285UCH9_9HYPH</name>
<dbReference type="AlphaFoldDB" id="A0A285UCH9"/>
<organism evidence="1 2">
    <name type="scientific">Rhizobium subbaraonis</name>
    <dbReference type="NCBI Taxonomy" id="908946"/>
    <lineage>
        <taxon>Bacteria</taxon>
        <taxon>Pseudomonadati</taxon>
        <taxon>Pseudomonadota</taxon>
        <taxon>Alphaproteobacteria</taxon>
        <taxon>Hyphomicrobiales</taxon>
        <taxon>Rhizobiaceae</taxon>
        <taxon>Rhizobium/Agrobacterium group</taxon>
        <taxon>Rhizobium</taxon>
    </lineage>
</organism>
<dbReference type="Proteomes" id="UP000219167">
    <property type="component" value="Unassembled WGS sequence"/>
</dbReference>
<accession>A0A285UCH9</accession>
<sequence>MPKAVLIPAMTAFFAALALDISVPALVMLGLFAIREIGLEFGEAFMGEGRTA</sequence>
<proteinExistence type="predicted"/>
<dbReference type="EMBL" id="OBQD01000006">
    <property type="protein sequence ID" value="SOC39509.1"/>
    <property type="molecule type" value="Genomic_DNA"/>
</dbReference>
<evidence type="ECO:0000313" key="1">
    <source>
        <dbReference type="EMBL" id="SOC39509.1"/>
    </source>
</evidence>
<evidence type="ECO:0000313" key="2">
    <source>
        <dbReference type="Proteomes" id="UP000219167"/>
    </source>
</evidence>
<dbReference type="RefSeq" id="WP_176526715.1">
    <property type="nucleotide sequence ID" value="NZ_OBQD01000006.1"/>
</dbReference>
<protein>
    <submittedName>
        <fullName evidence="1">Uncharacterized protein</fullName>
    </submittedName>
</protein>
<gene>
    <name evidence="1" type="ORF">SAMN05892877_10629</name>
</gene>
<reference evidence="1 2" key="1">
    <citation type="submission" date="2017-08" db="EMBL/GenBank/DDBJ databases">
        <authorList>
            <person name="de Groot N.N."/>
        </authorList>
    </citation>
    <scope>NUCLEOTIDE SEQUENCE [LARGE SCALE GENOMIC DNA]</scope>
    <source>
        <strain evidence="1 2">JC85</strain>
    </source>
</reference>
<keyword evidence="2" id="KW-1185">Reference proteome</keyword>